<gene>
    <name evidence="1" type="ORF">ATORI0001_0949</name>
</gene>
<proteinExistence type="predicted"/>
<protein>
    <submittedName>
        <fullName evidence="1">Uncharacterized protein</fullName>
    </submittedName>
</protein>
<comment type="caution">
    <text evidence="1">The sequence shown here is derived from an EMBL/GenBank/DDBJ whole genome shotgun (WGS) entry which is preliminary data.</text>
</comment>
<organism evidence="1 2">
    <name type="scientific">Lancefieldella rimae (strain ATCC 49626 / DSM 7090 / CCUG 31168 / NBRC 15546 / VPI D140H-11A)</name>
    <name type="common">Atopobium rimae</name>
    <dbReference type="NCBI Taxonomy" id="553184"/>
    <lineage>
        <taxon>Bacteria</taxon>
        <taxon>Bacillati</taxon>
        <taxon>Actinomycetota</taxon>
        <taxon>Coriobacteriia</taxon>
        <taxon>Coriobacteriales</taxon>
        <taxon>Atopobiaceae</taxon>
        <taxon>Lancefieldella</taxon>
    </lineage>
</organism>
<dbReference type="Proteomes" id="UP000004070">
    <property type="component" value="Unassembled WGS sequence"/>
</dbReference>
<dbReference type="AlphaFoldDB" id="B9CMZ0"/>
<dbReference type="EMBL" id="ACFE01000003">
    <property type="protein sequence ID" value="EEE16965.1"/>
    <property type="molecule type" value="Genomic_DNA"/>
</dbReference>
<sequence length="42" mass="4877">MDSPNVVRCTHHIMRQKYCKENENISDPLGYSDIILLTKITV</sequence>
<reference evidence="1 2" key="1">
    <citation type="submission" date="2009-01" db="EMBL/GenBank/DDBJ databases">
        <authorList>
            <person name="Madupu R."/>
            <person name="Sebastian Y."/>
            <person name="Durkin A.S."/>
            <person name="Torralba M."/>
            <person name="Methe B."/>
            <person name="Sutton G.G."/>
            <person name="Strausberg R.L."/>
            <person name="Nelson K.E."/>
        </authorList>
    </citation>
    <scope>NUCLEOTIDE SEQUENCE [LARGE SCALE GENOMIC DNA]</scope>
    <source>
        <strain evidence="1 2">ATCC 49626</strain>
    </source>
</reference>
<accession>B9CMZ0</accession>
<evidence type="ECO:0000313" key="2">
    <source>
        <dbReference type="Proteomes" id="UP000004070"/>
    </source>
</evidence>
<name>B9CMZ0_LANR4</name>
<evidence type="ECO:0000313" key="1">
    <source>
        <dbReference type="EMBL" id="EEE16965.1"/>
    </source>
</evidence>